<dbReference type="Pfam" id="PF00097">
    <property type="entry name" value="zf-C3HC4"/>
    <property type="match status" value="1"/>
</dbReference>
<accession>A0A5C3N7M4</accession>
<evidence type="ECO:0000259" key="11">
    <source>
        <dbReference type="PROSITE" id="PS50089"/>
    </source>
</evidence>
<evidence type="ECO:0000256" key="8">
    <source>
        <dbReference type="ARBA" id="ARBA00023306"/>
    </source>
</evidence>
<evidence type="ECO:0000256" key="9">
    <source>
        <dbReference type="PROSITE-ProRule" id="PRU00175"/>
    </source>
</evidence>
<keyword evidence="3" id="KW-0479">Metal-binding</keyword>
<feature type="compositionally biased region" description="Basic and acidic residues" evidence="10">
    <location>
        <begin position="40"/>
        <end position="65"/>
    </location>
</feature>
<keyword evidence="13" id="KW-1185">Reference proteome</keyword>
<organism evidence="12 13">
    <name type="scientific">Heliocybe sulcata</name>
    <dbReference type="NCBI Taxonomy" id="5364"/>
    <lineage>
        <taxon>Eukaryota</taxon>
        <taxon>Fungi</taxon>
        <taxon>Dikarya</taxon>
        <taxon>Basidiomycota</taxon>
        <taxon>Agaricomycotina</taxon>
        <taxon>Agaricomycetes</taxon>
        <taxon>Gloeophyllales</taxon>
        <taxon>Gloeophyllaceae</taxon>
        <taxon>Heliocybe</taxon>
    </lineage>
</organism>
<dbReference type="GO" id="GO:0004842">
    <property type="term" value="F:ubiquitin-protein transferase activity"/>
    <property type="evidence" value="ECO:0007669"/>
    <property type="project" value="TreeGrafter"/>
</dbReference>
<dbReference type="InterPro" id="IPR018957">
    <property type="entry name" value="Znf_C3HC4_RING-type"/>
</dbReference>
<feature type="region of interest" description="Disordered" evidence="10">
    <location>
        <begin position="24"/>
        <end position="65"/>
    </location>
</feature>
<dbReference type="EMBL" id="ML213509">
    <property type="protein sequence ID" value="TFK52486.1"/>
    <property type="molecule type" value="Genomic_DNA"/>
</dbReference>
<dbReference type="Proteomes" id="UP000305948">
    <property type="component" value="Unassembled WGS sequence"/>
</dbReference>
<evidence type="ECO:0000256" key="7">
    <source>
        <dbReference type="ARBA" id="ARBA00023242"/>
    </source>
</evidence>
<comment type="subcellular location">
    <subcellularLocation>
        <location evidence="1">Nucleus</location>
    </subcellularLocation>
</comment>
<keyword evidence="2" id="KW-0808">Transferase</keyword>
<dbReference type="GO" id="GO:0016567">
    <property type="term" value="P:protein ubiquitination"/>
    <property type="evidence" value="ECO:0007669"/>
    <property type="project" value="TreeGrafter"/>
</dbReference>
<dbReference type="AlphaFoldDB" id="A0A5C3N7M4"/>
<keyword evidence="8" id="KW-0131">Cell cycle</keyword>
<evidence type="ECO:0000256" key="1">
    <source>
        <dbReference type="ARBA" id="ARBA00004123"/>
    </source>
</evidence>
<evidence type="ECO:0000256" key="10">
    <source>
        <dbReference type="SAM" id="MobiDB-lite"/>
    </source>
</evidence>
<dbReference type="InterPro" id="IPR052256">
    <property type="entry name" value="E3_ubiquitin-ligase_CHFR"/>
</dbReference>
<protein>
    <recommendedName>
        <fullName evidence="11">RING-type domain-containing protein</fullName>
    </recommendedName>
</protein>
<keyword evidence="7" id="KW-0539">Nucleus</keyword>
<keyword evidence="4 9" id="KW-0863">Zinc-finger</keyword>
<dbReference type="GO" id="GO:0005634">
    <property type="term" value="C:nucleus"/>
    <property type="evidence" value="ECO:0007669"/>
    <property type="project" value="UniProtKB-SubCell"/>
</dbReference>
<evidence type="ECO:0000256" key="3">
    <source>
        <dbReference type="ARBA" id="ARBA00022723"/>
    </source>
</evidence>
<dbReference type="GO" id="GO:0006511">
    <property type="term" value="P:ubiquitin-dependent protein catabolic process"/>
    <property type="evidence" value="ECO:0007669"/>
    <property type="project" value="TreeGrafter"/>
</dbReference>
<dbReference type="STRING" id="5364.A0A5C3N7M4"/>
<evidence type="ECO:0000256" key="2">
    <source>
        <dbReference type="ARBA" id="ARBA00022679"/>
    </source>
</evidence>
<dbReference type="PANTHER" id="PTHR16079:SF4">
    <property type="entry name" value="E3 UBIQUITIN-PROTEIN LIGASE CHFR"/>
    <property type="match status" value="1"/>
</dbReference>
<evidence type="ECO:0000313" key="12">
    <source>
        <dbReference type="EMBL" id="TFK52486.1"/>
    </source>
</evidence>
<gene>
    <name evidence="12" type="ORF">OE88DRAFT_1628148</name>
</gene>
<dbReference type="GO" id="GO:0008270">
    <property type="term" value="F:zinc ion binding"/>
    <property type="evidence" value="ECO:0007669"/>
    <property type="project" value="UniProtKB-KW"/>
</dbReference>
<name>A0A5C3N7M4_9AGAM</name>
<keyword evidence="6" id="KW-0862">Zinc</keyword>
<sequence length="438" mass="48518">MSQDLPLCAFIDLSSTSRLTVESTRDPDCATMKRRASASFEHREEGSSKRLKDATRQDEAALKEPDLRMDGSQVVDELEQELQCGCCSALVYRPVIVNPCQHFFCGSCCMLWIKNGGTNCPACRGVSGSVIPSRAIQRMVDLLLRAAPHKARPEGERQQADAIYTAGCIRIPLPREPSPEPAIHQNTDLARPCPHCDPGNPWGWRCPQAIPDPTLDAEHAWHLDDGSPPGHGYCGNCENLLALNAPTTTKCDMCQVSFCGIGIQGRCVAAPLLSQHPHNMSDVGDLITSSDVYDCFDSNTVEVDIMIDYLAAQRLSPRHIYREIVAHLQSQPRGFAPLIELELFADVHGVASGTDPDPNAQRNRICRICATEVLLWGLRDWWVRERQKGFLEEHILRRKDCPDGSGCQRQKDLGACPGPFLSRPAERPLLTTFVRRAC</sequence>
<dbReference type="Pfam" id="PF17979">
    <property type="entry name" value="zf-CRD"/>
    <property type="match status" value="1"/>
</dbReference>
<keyword evidence="5" id="KW-0833">Ubl conjugation pathway</keyword>
<proteinExistence type="predicted"/>
<dbReference type="PANTHER" id="PTHR16079">
    <property type="entry name" value="UBIQUITIN LIGASE PROTEIN CHFR"/>
    <property type="match status" value="1"/>
</dbReference>
<dbReference type="OrthoDB" id="1305878at2759"/>
<dbReference type="InterPro" id="IPR040909">
    <property type="entry name" value="CHFR_Znf-CRD"/>
</dbReference>
<dbReference type="InterPro" id="IPR013083">
    <property type="entry name" value="Znf_RING/FYVE/PHD"/>
</dbReference>
<feature type="domain" description="RING-type" evidence="11">
    <location>
        <begin position="84"/>
        <end position="124"/>
    </location>
</feature>
<evidence type="ECO:0000256" key="6">
    <source>
        <dbReference type="ARBA" id="ARBA00022833"/>
    </source>
</evidence>
<dbReference type="Gene3D" id="3.30.40.10">
    <property type="entry name" value="Zinc/RING finger domain, C3HC4 (zinc finger)"/>
    <property type="match status" value="1"/>
</dbReference>
<reference evidence="12 13" key="1">
    <citation type="journal article" date="2019" name="Nat. Ecol. Evol.">
        <title>Megaphylogeny resolves global patterns of mushroom evolution.</title>
        <authorList>
            <person name="Varga T."/>
            <person name="Krizsan K."/>
            <person name="Foldi C."/>
            <person name="Dima B."/>
            <person name="Sanchez-Garcia M."/>
            <person name="Sanchez-Ramirez S."/>
            <person name="Szollosi G.J."/>
            <person name="Szarkandi J.G."/>
            <person name="Papp V."/>
            <person name="Albert L."/>
            <person name="Andreopoulos W."/>
            <person name="Angelini C."/>
            <person name="Antonin V."/>
            <person name="Barry K.W."/>
            <person name="Bougher N.L."/>
            <person name="Buchanan P."/>
            <person name="Buyck B."/>
            <person name="Bense V."/>
            <person name="Catcheside P."/>
            <person name="Chovatia M."/>
            <person name="Cooper J."/>
            <person name="Damon W."/>
            <person name="Desjardin D."/>
            <person name="Finy P."/>
            <person name="Geml J."/>
            <person name="Haridas S."/>
            <person name="Hughes K."/>
            <person name="Justo A."/>
            <person name="Karasinski D."/>
            <person name="Kautmanova I."/>
            <person name="Kiss B."/>
            <person name="Kocsube S."/>
            <person name="Kotiranta H."/>
            <person name="LaButti K.M."/>
            <person name="Lechner B.E."/>
            <person name="Liimatainen K."/>
            <person name="Lipzen A."/>
            <person name="Lukacs Z."/>
            <person name="Mihaltcheva S."/>
            <person name="Morgado L.N."/>
            <person name="Niskanen T."/>
            <person name="Noordeloos M.E."/>
            <person name="Ohm R.A."/>
            <person name="Ortiz-Santana B."/>
            <person name="Ovrebo C."/>
            <person name="Racz N."/>
            <person name="Riley R."/>
            <person name="Savchenko A."/>
            <person name="Shiryaev A."/>
            <person name="Soop K."/>
            <person name="Spirin V."/>
            <person name="Szebenyi C."/>
            <person name="Tomsovsky M."/>
            <person name="Tulloss R.E."/>
            <person name="Uehling J."/>
            <person name="Grigoriev I.V."/>
            <person name="Vagvolgyi C."/>
            <person name="Papp T."/>
            <person name="Martin F.M."/>
            <person name="Miettinen O."/>
            <person name="Hibbett D.S."/>
            <person name="Nagy L.G."/>
        </authorList>
    </citation>
    <scope>NUCLEOTIDE SEQUENCE [LARGE SCALE GENOMIC DNA]</scope>
    <source>
        <strain evidence="12 13">OMC1185</strain>
    </source>
</reference>
<dbReference type="SUPFAM" id="SSF57850">
    <property type="entry name" value="RING/U-box"/>
    <property type="match status" value="1"/>
</dbReference>
<dbReference type="PROSITE" id="PS50089">
    <property type="entry name" value="ZF_RING_2"/>
    <property type="match status" value="1"/>
</dbReference>
<evidence type="ECO:0000256" key="4">
    <source>
        <dbReference type="ARBA" id="ARBA00022771"/>
    </source>
</evidence>
<dbReference type="InterPro" id="IPR001841">
    <property type="entry name" value="Znf_RING"/>
</dbReference>
<evidence type="ECO:0000313" key="13">
    <source>
        <dbReference type="Proteomes" id="UP000305948"/>
    </source>
</evidence>
<evidence type="ECO:0000256" key="5">
    <source>
        <dbReference type="ARBA" id="ARBA00022786"/>
    </source>
</evidence>